<reference evidence="1 2" key="1">
    <citation type="submission" date="2020-08" db="EMBL/GenBank/DDBJ databases">
        <title>Emergence and comparative genomics analysis of Citrobacter in Fennec fox imported from North Africa to China.</title>
        <authorList>
            <person name="Zheng B."/>
        </authorList>
    </citation>
    <scope>NUCLEOTIDE SEQUENCE [LARGE SCALE GENOMIC DNA]</scope>
    <source>
        <strain evidence="1 2">FF141</strain>
    </source>
</reference>
<dbReference type="AlphaFoldDB" id="A0A7X1BTJ3"/>
<dbReference type="Proteomes" id="UP000548504">
    <property type="component" value="Unassembled WGS sequence"/>
</dbReference>
<comment type="caution">
    <text evidence="1">The sequence shown here is derived from an EMBL/GenBank/DDBJ whole genome shotgun (WGS) entry which is preliminary data.</text>
</comment>
<accession>A0A7X1BTJ3</accession>
<organism evidence="1 2">
    <name type="scientific">Citrobacter cronae</name>
    <dbReference type="NCBI Taxonomy" id="1748967"/>
    <lineage>
        <taxon>Bacteria</taxon>
        <taxon>Pseudomonadati</taxon>
        <taxon>Pseudomonadota</taxon>
        <taxon>Gammaproteobacteria</taxon>
        <taxon>Enterobacterales</taxon>
        <taxon>Enterobacteriaceae</taxon>
        <taxon>Citrobacter</taxon>
        <taxon>Citrobacter freundii complex</taxon>
    </lineage>
</organism>
<evidence type="ECO:0000313" key="2">
    <source>
        <dbReference type="Proteomes" id="UP000548504"/>
    </source>
</evidence>
<sequence>MLSYKKPRGGDRVIIVASGPSAAGFVPPRGVPIIAVNGAIDWLSRASYFFTLDPSRDNIRRLRIRRRNVHYCSAGAPVTNHVHSFERVGEQGPEPRIKGSPEWWLWRWSAKKTLSEDETKIHNGNSAWGALGLAYHLGFKNVALVGVDATQEPRVHSGGIPNNLSHLPLLFRSALPQINVVSCGKLNSIPQMSLKQWLKNA</sequence>
<proteinExistence type="predicted"/>
<dbReference type="EMBL" id="JACLAG010000010">
    <property type="protein sequence ID" value="MBC2622784.1"/>
    <property type="molecule type" value="Genomic_DNA"/>
</dbReference>
<evidence type="ECO:0000313" key="1">
    <source>
        <dbReference type="EMBL" id="MBC2622784.1"/>
    </source>
</evidence>
<gene>
    <name evidence="1" type="ORF">H7I73_24410</name>
</gene>
<name>A0A7X1BTJ3_9ENTR</name>
<dbReference type="RefSeq" id="WP_071667210.1">
    <property type="nucleotide sequence ID" value="NZ_JACLAG010000010.1"/>
</dbReference>
<protein>
    <submittedName>
        <fullName evidence="1">Norphogenetic protein</fullName>
    </submittedName>
</protein>